<evidence type="ECO:0000313" key="1">
    <source>
        <dbReference type="EMBL" id="QNA46163.1"/>
    </source>
</evidence>
<dbReference type="Proteomes" id="UP000515344">
    <property type="component" value="Chromosome"/>
</dbReference>
<organism evidence="1 2">
    <name type="scientific">Lacibacter sediminis</name>
    <dbReference type="NCBI Taxonomy" id="2760713"/>
    <lineage>
        <taxon>Bacteria</taxon>
        <taxon>Pseudomonadati</taxon>
        <taxon>Bacteroidota</taxon>
        <taxon>Chitinophagia</taxon>
        <taxon>Chitinophagales</taxon>
        <taxon>Chitinophagaceae</taxon>
        <taxon>Lacibacter</taxon>
    </lineage>
</organism>
<keyword evidence="2" id="KW-1185">Reference proteome</keyword>
<evidence type="ECO:0000313" key="2">
    <source>
        <dbReference type="Proteomes" id="UP000515344"/>
    </source>
</evidence>
<dbReference type="RefSeq" id="WP_182805844.1">
    <property type="nucleotide sequence ID" value="NZ_CP060007.1"/>
</dbReference>
<dbReference type="KEGG" id="lacs:H4075_08275"/>
<protein>
    <submittedName>
        <fullName evidence="1">Acyl-CoA reductase</fullName>
    </submittedName>
</protein>
<proteinExistence type="predicted"/>
<dbReference type="AlphaFoldDB" id="A0A7G5XL10"/>
<accession>A0A7G5XL10</accession>
<reference evidence="2" key="1">
    <citation type="submission" date="2020-08" db="EMBL/GenBank/DDBJ databases">
        <title>Lacibacter sp. S13-6-6 genome sequencing.</title>
        <authorList>
            <person name="Jin L."/>
        </authorList>
    </citation>
    <scope>NUCLEOTIDE SEQUENCE [LARGE SCALE GENOMIC DNA]</scope>
    <source>
        <strain evidence="2">S13-6-6</strain>
    </source>
</reference>
<dbReference type="EMBL" id="CP060007">
    <property type="protein sequence ID" value="QNA46163.1"/>
    <property type="molecule type" value="Genomic_DNA"/>
</dbReference>
<sequence length="331" mass="38131">MNLQQRLEILHQLRQYISEQPIEWQNACRQAEQLNNWFTQRFIQTAAEAVANNFLNNDLLRDWADHYHLDDNVTPKTVGIVMAGNIPLVGFHDFLCAFVSGHKQVCKLSSKDDVLLKHLVTKMTEWNPAVAERVQFNSMLKDCDAYIATGSDNSARYFDYYFGRYPSIIRKNRTSVGILTGSETENELSLLADDVMQYFGLGCRNITKLYVPNGYDFVPLLNALRKYSWMFDHHKYRNNYDYQLAIYLMNNIYYMTNDCVVLIENEQVFSPIGTLHYSYYEQQADVINSLKGNEQVQAIVGNDLIPFGQAQQPGLMDYADGVDVMAFLLGL</sequence>
<gene>
    <name evidence="1" type="ORF">H4075_08275</name>
</gene>
<name>A0A7G5XL10_9BACT</name>